<dbReference type="SUPFAM" id="SSF52218">
    <property type="entry name" value="Flavoproteins"/>
    <property type="match status" value="1"/>
</dbReference>
<evidence type="ECO:0000256" key="4">
    <source>
        <dbReference type="ARBA" id="ARBA00022643"/>
    </source>
</evidence>
<dbReference type="KEGG" id="mfo:Metfor_0631"/>
<dbReference type="Gene3D" id="3.40.50.360">
    <property type="match status" value="1"/>
</dbReference>
<reference evidence="8" key="1">
    <citation type="submission" date="2011-12" db="EMBL/GenBank/DDBJ databases">
        <title>Complete sequence of Methanoregula formicicum SMSP.</title>
        <authorList>
            <person name="Lucas S."/>
            <person name="Han J."/>
            <person name="Lapidus A."/>
            <person name="Cheng J.-F."/>
            <person name="Goodwin L."/>
            <person name="Pitluck S."/>
            <person name="Peters L."/>
            <person name="Ovchinnikova G."/>
            <person name="Teshima H."/>
            <person name="Detter J.C."/>
            <person name="Han C."/>
            <person name="Tapia R."/>
            <person name="Land M."/>
            <person name="Hauser L."/>
            <person name="Kyrpides N."/>
            <person name="Ivanova N."/>
            <person name="Pagani I."/>
            <person name="Imachi H."/>
            <person name="Tamaki H."/>
            <person name="Sekiguchi Y."/>
            <person name="Kamagata Y."/>
            <person name="Cadillo-Quiroz H."/>
            <person name="Zinder S."/>
            <person name="Liu W.-T."/>
            <person name="Woyke T."/>
        </authorList>
    </citation>
    <scope>NUCLEOTIDE SEQUENCE [LARGE SCALE GENOMIC DNA]</scope>
    <source>
        <strain evidence="8">DSM 22288 / NBRC 105244 / SMSP</strain>
    </source>
</reference>
<dbReference type="Proteomes" id="UP000010824">
    <property type="component" value="Chromosome"/>
</dbReference>
<dbReference type="InterPro" id="IPR051796">
    <property type="entry name" value="ISF_SsuE-like"/>
</dbReference>
<gene>
    <name evidence="7" type="ordered locus">Metfor_0631</name>
</gene>
<dbReference type="PANTHER" id="PTHR43278:SF1">
    <property type="entry name" value="IRON-SULFUR FLAVOPROTEIN MJ1083"/>
    <property type="match status" value="1"/>
</dbReference>
<comment type="similarity">
    <text evidence="5">Belongs to the SsuE family. Isf subfamily.</text>
</comment>
<keyword evidence="8" id="KW-1185">Reference proteome</keyword>
<protein>
    <submittedName>
        <fullName evidence="7">Multimeric flavodoxin WrbA</fullName>
    </submittedName>
</protein>
<dbReference type="GO" id="GO:0016491">
    <property type="term" value="F:oxidoreductase activity"/>
    <property type="evidence" value="ECO:0007669"/>
    <property type="project" value="InterPro"/>
</dbReference>
<feature type="domain" description="NADPH-dependent FMN reductase-like" evidence="6">
    <location>
        <begin position="109"/>
        <end position="237"/>
    </location>
</feature>
<dbReference type="HOGENOM" id="CLU_881710_0_0_2"/>
<dbReference type="RefSeq" id="WP_015284655.1">
    <property type="nucleotide sequence ID" value="NC_019943.1"/>
</dbReference>
<evidence type="ECO:0000256" key="2">
    <source>
        <dbReference type="ARBA" id="ARBA00001966"/>
    </source>
</evidence>
<evidence type="ECO:0000313" key="7">
    <source>
        <dbReference type="EMBL" id="AGB01691.1"/>
    </source>
</evidence>
<sequence>MEPVRERLRETPVKSGAADYLLTLDREDYSALYPRMVRYVLAVSDGERRLASFRTNTFEYSPLSPLAAESVALEKAGEWEKELAADPSRILREFREREPKPAKQPSADLVLLQGSPRPDGNCAILAGWATDAARDRGRTAEVIYPHDLDIHCCIGCYQCYNTGTCVFDDDMNGIIDAVRGARLIIVCSPVYTNTVTAGLKLVIDRMQAYHAERTLFGGKDGQHGLLFSVAGRKGGGNFTCITKVVTAFFKNCGIEPAGEILIDSVDAVKDIREIAGKREEVSGLVRRYL</sequence>
<dbReference type="EMBL" id="CP003167">
    <property type="protein sequence ID" value="AGB01691.1"/>
    <property type="molecule type" value="Genomic_DNA"/>
</dbReference>
<proteinExistence type="inferred from homology"/>
<name>L0HD48_METFS</name>
<dbReference type="AlphaFoldDB" id="L0HD48"/>
<comment type="cofactor">
    <cofactor evidence="2">
        <name>[4Fe-4S] cluster</name>
        <dbReference type="ChEBI" id="CHEBI:49883"/>
    </cofactor>
</comment>
<dbReference type="Pfam" id="PF03358">
    <property type="entry name" value="FMN_red"/>
    <property type="match status" value="1"/>
</dbReference>
<keyword evidence="3" id="KW-0285">Flavoprotein</keyword>
<dbReference type="GeneID" id="14309304"/>
<dbReference type="PANTHER" id="PTHR43278">
    <property type="entry name" value="NAD(P)H-DEPENDENT FMN-CONTAINING OXIDOREDUCTASE YWQN-RELATED"/>
    <property type="match status" value="1"/>
</dbReference>
<evidence type="ECO:0000313" key="8">
    <source>
        <dbReference type="Proteomes" id="UP000010824"/>
    </source>
</evidence>
<dbReference type="InterPro" id="IPR005025">
    <property type="entry name" value="FMN_Rdtase-like_dom"/>
</dbReference>
<reference evidence="7 8" key="2">
    <citation type="journal article" date="2014" name="Genome Announc.">
        <title>Complete Genome Sequence of Methanoregula formicica SMSPT, a Mesophilic Hydrogenotrophic Methanogen Isolated from a Methanogenic Upflow Anaerobic Sludge Blanket Reactor.</title>
        <authorList>
            <person name="Yamamoto K."/>
            <person name="Tamaki H."/>
            <person name="Cadillo-Quiroz H."/>
            <person name="Imachi H."/>
            <person name="Kyrpides N."/>
            <person name="Woyke T."/>
            <person name="Goodwin L."/>
            <person name="Zinder S.H."/>
            <person name="Kamagata Y."/>
            <person name="Liu W.T."/>
        </authorList>
    </citation>
    <scope>NUCLEOTIDE SEQUENCE [LARGE SCALE GENOMIC DNA]</scope>
    <source>
        <strain evidence="8">DSM 22288 / NBRC 105244 / SMSP</strain>
    </source>
</reference>
<dbReference type="STRING" id="593750.Metfor_0631"/>
<evidence type="ECO:0000256" key="5">
    <source>
        <dbReference type="ARBA" id="ARBA00038292"/>
    </source>
</evidence>
<accession>L0HD48</accession>
<dbReference type="InterPro" id="IPR029039">
    <property type="entry name" value="Flavoprotein-like_sf"/>
</dbReference>
<organism evidence="7 8">
    <name type="scientific">Methanoregula formicica (strain DSM 22288 / NBRC 105244 / SMSP)</name>
    <dbReference type="NCBI Taxonomy" id="593750"/>
    <lineage>
        <taxon>Archaea</taxon>
        <taxon>Methanobacteriati</taxon>
        <taxon>Methanobacteriota</taxon>
        <taxon>Stenosarchaea group</taxon>
        <taxon>Methanomicrobia</taxon>
        <taxon>Methanomicrobiales</taxon>
        <taxon>Methanoregulaceae</taxon>
        <taxon>Methanoregula</taxon>
    </lineage>
</organism>
<evidence type="ECO:0000259" key="6">
    <source>
        <dbReference type="Pfam" id="PF03358"/>
    </source>
</evidence>
<dbReference type="InParanoid" id="L0HD48"/>
<keyword evidence="4" id="KW-0288">FMN</keyword>
<evidence type="ECO:0000256" key="1">
    <source>
        <dbReference type="ARBA" id="ARBA00001917"/>
    </source>
</evidence>
<comment type="cofactor">
    <cofactor evidence="1">
        <name>FMN</name>
        <dbReference type="ChEBI" id="CHEBI:58210"/>
    </cofactor>
</comment>
<dbReference type="OrthoDB" id="9059at2157"/>
<evidence type="ECO:0000256" key="3">
    <source>
        <dbReference type="ARBA" id="ARBA00022630"/>
    </source>
</evidence>
<dbReference type="eggNOG" id="arCOG02574">
    <property type="taxonomic scope" value="Archaea"/>
</dbReference>